<name>A0A2S4WEP7_9BASI</name>
<organism evidence="2 3">
    <name type="scientific">Puccinia striiformis</name>
    <dbReference type="NCBI Taxonomy" id="27350"/>
    <lineage>
        <taxon>Eukaryota</taxon>
        <taxon>Fungi</taxon>
        <taxon>Dikarya</taxon>
        <taxon>Basidiomycota</taxon>
        <taxon>Pucciniomycotina</taxon>
        <taxon>Pucciniomycetes</taxon>
        <taxon>Pucciniales</taxon>
        <taxon>Pucciniaceae</taxon>
        <taxon>Puccinia</taxon>
    </lineage>
</organism>
<reference evidence="3" key="3">
    <citation type="journal article" date="2018" name="Mol. Plant Microbe Interact.">
        <title>Genome sequence resources for the wheat stripe rust pathogen (Puccinia striiformis f. sp. tritici) and the barley stripe rust pathogen (Puccinia striiformis f. sp. hordei).</title>
        <authorList>
            <person name="Xia C."/>
            <person name="Wang M."/>
            <person name="Yin C."/>
            <person name="Cornejo O.E."/>
            <person name="Hulbert S.H."/>
            <person name="Chen X."/>
        </authorList>
    </citation>
    <scope>NUCLEOTIDE SEQUENCE [LARGE SCALE GENOMIC DNA]</scope>
    <source>
        <strain evidence="3">93TX-2</strain>
    </source>
</reference>
<proteinExistence type="predicted"/>
<reference evidence="2 3" key="1">
    <citation type="submission" date="2017-12" db="EMBL/GenBank/DDBJ databases">
        <title>Gene loss provides genomic basis for host adaptation in cereal stripe rust fungi.</title>
        <authorList>
            <person name="Xia C."/>
        </authorList>
    </citation>
    <scope>NUCLEOTIDE SEQUENCE [LARGE SCALE GENOMIC DNA]</scope>
    <source>
        <strain evidence="2 3">93TX-2</strain>
    </source>
</reference>
<dbReference type="VEuPathDB" id="FungiDB:PSHT_03715"/>
<reference evidence="3" key="2">
    <citation type="journal article" date="2018" name="BMC Genomics">
        <title>Genomic insights into host adaptation between the wheat stripe rust pathogen (Puccinia striiformis f. sp. tritici) and the barley stripe rust pathogen (Puccinia striiformis f. sp. hordei).</title>
        <authorList>
            <person name="Xia C."/>
            <person name="Wang M."/>
            <person name="Yin C."/>
            <person name="Cornejo O.E."/>
            <person name="Hulbert S.H."/>
            <person name="Chen X."/>
        </authorList>
    </citation>
    <scope>NUCLEOTIDE SEQUENCE [LARGE SCALE GENOMIC DNA]</scope>
    <source>
        <strain evidence="3">93TX-2</strain>
    </source>
</reference>
<dbReference type="EMBL" id="PKSM01000036">
    <property type="protein sequence ID" value="POW20256.1"/>
    <property type="molecule type" value="Genomic_DNA"/>
</dbReference>
<protein>
    <submittedName>
        <fullName evidence="2">Uncharacterized protein</fullName>
    </submittedName>
</protein>
<accession>A0A2S4WEP7</accession>
<evidence type="ECO:0000313" key="2">
    <source>
        <dbReference type="EMBL" id="POW20256.1"/>
    </source>
</evidence>
<evidence type="ECO:0000256" key="1">
    <source>
        <dbReference type="SAM" id="MobiDB-lite"/>
    </source>
</evidence>
<comment type="caution">
    <text evidence="2">The sequence shown here is derived from an EMBL/GenBank/DDBJ whole genome shotgun (WGS) entry which is preliminary data.</text>
</comment>
<dbReference type="AlphaFoldDB" id="A0A2S4WEP7"/>
<keyword evidence="3" id="KW-1185">Reference proteome</keyword>
<feature type="region of interest" description="Disordered" evidence="1">
    <location>
        <begin position="1"/>
        <end position="38"/>
    </location>
</feature>
<sequence length="88" mass="9674">MPKKQTQEKRGCTSASGAHRLKRKELGPAQTSTNTEMELWPVTHAPLKPKPLNWNARTTWSLPVPACQIEAGSPLAAYHQETSTLANP</sequence>
<gene>
    <name evidence="2" type="ORF">PSHT_03715</name>
</gene>
<feature type="compositionally biased region" description="Basic and acidic residues" evidence="1">
    <location>
        <begin position="1"/>
        <end position="11"/>
    </location>
</feature>
<dbReference type="Proteomes" id="UP000238274">
    <property type="component" value="Unassembled WGS sequence"/>
</dbReference>
<evidence type="ECO:0000313" key="3">
    <source>
        <dbReference type="Proteomes" id="UP000238274"/>
    </source>
</evidence>